<reference evidence="3 4" key="1">
    <citation type="submission" date="2013-09" db="EMBL/GenBank/DDBJ databases">
        <title>Whole genome shotgun sequence of Novosphingobium tardaugens NBRC 16725.</title>
        <authorList>
            <person name="Isaki S."/>
            <person name="Hosoyama A."/>
            <person name="Tsuchikane K."/>
            <person name="Katsumata H."/>
            <person name="Ando Y."/>
            <person name="Yamazaki S."/>
            <person name="Fujita N."/>
        </authorList>
    </citation>
    <scope>NUCLEOTIDE SEQUENCE [LARGE SCALE GENOMIC DNA]</scope>
    <source>
        <strain evidence="3 4">NBRC 16725</strain>
    </source>
</reference>
<dbReference type="Pfam" id="PF13449">
    <property type="entry name" value="Phytase-like"/>
    <property type="match status" value="1"/>
</dbReference>
<evidence type="ECO:0000313" key="3">
    <source>
        <dbReference type="EMBL" id="GAD48884.1"/>
    </source>
</evidence>
<keyword evidence="4" id="KW-1185">Reference proteome</keyword>
<dbReference type="eggNOG" id="COG4246">
    <property type="taxonomic scope" value="Bacteria"/>
</dbReference>
<gene>
    <name evidence="3" type="ORF">NT2_04_02970</name>
</gene>
<feature type="domain" description="Phytase-like" evidence="2">
    <location>
        <begin position="67"/>
        <end position="304"/>
    </location>
</feature>
<sequence>MSFFRRAALVLFCCLILVLTWGRGAMAPANQDPRVVFVPLAIAGLPAPGPDLALEAAWELRGTGYDFGGYSGLVPLGDGGFLAISDRGRYLRFADPSEADPQPRMGWFLMERNDDKREVDSESLTRDPETGTLWTGYEQSNAIVRGDAQGGNPQSVRPAAMRDWPSNGGPEAMVRLADGRFIVLSESREGWFAAKGPALLFPSDPVAGAEPTGFHFAPPSGYRPTDMAQLPDGRVLILLRRVSLGGFTGKIVLADPAAIREGGVWKGKVVADLRPPLPTDNYEGLAIEPTNDGGAWVWVISDDNAMILQRTLLLKLHWKPEEQDAKKLPAESGHAKKASGQAARPLQLLQ</sequence>
<dbReference type="OrthoDB" id="9798693at2"/>
<dbReference type="SUPFAM" id="SSF51004">
    <property type="entry name" value="C-terminal (heme d1) domain of cytochrome cd1-nitrite reductase"/>
    <property type="match status" value="1"/>
</dbReference>
<dbReference type="InterPro" id="IPR027372">
    <property type="entry name" value="Phytase-like_dom"/>
</dbReference>
<evidence type="ECO:0000259" key="2">
    <source>
        <dbReference type="Pfam" id="PF13449"/>
    </source>
</evidence>
<name>U2ZU48_9SPHN</name>
<dbReference type="EMBL" id="BASZ01000004">
    <property type="protein sequence ID" value="GAD48884.1"/>
    <property type="molecule type" value="Genomic_DNA"/>
</dbReference>
<evidence type="ECO:0000313" key="4">
    <source>
        <dbReference type="Proteomes" id="UP000016568"/>
    </source>
</evidence>
<evidence type="ECO:0000256" key="1">
    <source>
        <dbReference type="SAM" id="MobiDB-lite"/>
    </source>
</evidence>
<dbReference type="InterPro" id="IPR011048">
    <property type="entry name" value="Haem_d1_sf"/>
</dbReference>
<accession>U2ZU48</accession>
<dbReference type="AlphaFoldDB" id="U2ZU48"/>
<dbReference type="RefSeq" id="WP_021689791.1">
    <property type="nucleotide sequence ID" value="NZ_BASZ01000004.1"/>
</dbReference>
<organism evidence="3 4">
    <name type="scientific">Caenibius tardaugens NBRC 16725</name>
    <dbReference type="NCBI Taxonomy" id="1219035"/>
    <lineage>
        <taxon>Bacteria</taxon>
        <taxon>Pseudomonadati</taxon>
        <taxon>Pseudomonadota</taxon>
        <taxon>Alphaproteobacteria</taxon>
        <taxon>Sphingomonadales</taxon>
        <taxon>Erythrobacteraceae</taxon>
        <taxon>Caenibius</taxon>
    </lineage>
</organism>
<protein>
    <recommendedName>
        <fullName evidence="2">Phytase-like domain-containing protein</fullName>
    </recommendedName>
</protein>
<dbReference type="Proteomes" id="UP000016568">
    <property type="component" value="Unassembled WGS sequence"/>
</dbReference>
<feature type="region of interest" description="Disordered" evidence="1">
    <location>
        <begin position="325"/>
        <end position="350"/>
    </location>
</feature>
<comment type="caution">
    <text evidence="3">The sequence shown here is derived from an EMBL/GenBank/DDBJ whole genome shotgun (WGS) entry which is preliminary data.</text>
</comment>
<dbReference type="KEGG" id="ntd:EGO55_08805"/>
<proteinExistence type="predicted"/>